<dbReference type="EMBL" id="GGEC01004053">
    <property type="protein sequence ID" value="MBW84536.1"/>
    <property type="molecule type" value="Transcribed_RNA"/>
</dbReference>
<sequence length="15" mass="1942">MVFIYQKYSNTYQTR</sequence>
<name>A0A2P2ITL7_RHIMU</name>
<evidence type="ECO:0000313" key="1">
    <source>
        <dbReference type="EMBL" id="MBW84536.1"/>
    </source>
</evidence>
<reference evidence="1" key="1">
    <citation type="submission" date="2018-02" db="EMBL/GenBank/DDBJ databases">
        <title>Rhizophora mucronata_Transcriptome.</title>
        <authorList>
            <person name="Meera S.P."/>
            <person name="Sreeshan A."/>
            <person name="Augustine A."/>
        </authorList>
    </citation>
    <scope>NUCLEOTIDE SEQUENCE</scope>
    <source>
        <tissue evidence="1">Leaf</tissue>
    </source>
</reference>
<proteinExistence type="predicted"/>
<accession>A0A2P2ITL7</accession>
<organism evidence="1">
    <name type="scientific">Rhizophora mucronata</name>
    <name type="common">Asiatic mangrove</name>
    <dbReference type="NCBI Taxonomy" id="61149"/>
    <lineage>
        <taxon>Eukaryota</taxon>
        <taxon>Viridiplantae</taxon>
        <taxon>Streptophyta</taxon>
        <taxon>Embryophyta</taxon>
        <taxon>Tracheophyta</taxon>
        <taxon>Spermatophyta</taxon>
        <taxon>Magnoliopsida</taxon>
        <taxon>eudicotyledons</taxon>
        <taxon>Gunneridae</taxon>
        <taxon>Pentapetalae</taxon>
        <taxon>rosids</taxon>
        <taxon>fabids</taxon>
        <taxon>Malpighiales</taxon>
        <taxon>Rhizophoraceae</taxon>
        <taxon>Rhizophora</taxon>
    </lineage>
</organism>
<protein>
    <submittedName>
        <fullName evidence="1">Uncharacterized protein</fullName>
    </submittedName>
</protein>